<gene>
    <name evidence="1" type="ORF">H6G83_00140</name>
</gene>
<keyword evidence="2" id="KW-1185">Reference proteome</keyword>
<dbReference type="EMBL" id="JACJSG010000001">
    <property type="protein sequence ID" value="MBD2499031.1"/>
    <property type="molecule type" value="Genomic_DNA"/>
</dbReference>
<name>A0ABR8CY05_9NOST</name>
<comment type="caution">
    <text evidence="1">The sequence shown here is derived from an EMBL/GenBank/DDBJ whole genome shotgun (WGS) entry which is preliminary data.</text>
</comment>
<proteinExistence type="predicted"/>
<accession>A0ABR8CY05</accession>
<evidence type="ECO:0000313" key="2">
    <source>
        <dbReference type="Proteomes" id="UP000661112"/>
    </source>
</evidence>
<sequence>MLKKSRLNLLILPISFVSWLCVGILTNSQADALPGQSTEEVGTWIKAHPTLRPRAGEKLFVQKSDTAAQRFTFQASVLPPGKVAFTKDRSVIRSERLTMYDAVNGMTLERLQESLRVIYGLDIYQDFKRAQVLYEYPNESAINSARMARTPIREALKGELRVGDRYAYWLEVAQPRDGKAFTGQMTVLLKSDLDKLETELRNR</sequence>
<dbReference type="RefSeq" id="WP_190465403.1">
    <property type="nucleotide sequence ID" value="NZ_JACJSG010000001.1"/>
</dbReference>
<reference evidence="1 2" key="1">
    <citation type="journal article" date="2020" name="ISME J.">
        <title>Comparative genomics reveals insights into cyanobacterial evolution and habitat adaptation.</title>
        <authorList>
            <person name="Chen M.Y."/>
            <person name="Teng W.K."/>
            <person name="Zhao L."/>
            <person name="Hu C.X."/>
            <person name="Zhou Y.K."/>
            <person name="Han B.P."/>
            <person name="Song L.R."/>
            <person name="Shu W.S."/>
        </authorList>
    </citation>
    <scope>NUCLEOTIDE SEQUENCE [LARGE SCALE GENOMIC DNA]</scope>
    <source>
        <strain evidence="1 2">FACHB-119</strain>
    </source>
</reference>
<evidence type="ECO:0000313" key="1">
    <source>
        <dbReference type="EMBL" id="MBD2499031.1"/>
    </source>
</evidence>
<organism evidence="1 2">
    <name type="scientific">Anabaena azotica FACHB-119</name>
    <dbReference type="NCBI Taxonomy" id="947527"/>
    <lineage>
        <taxon>Bacteria</taxon>
        <taxon>Bacillati</taxon>
        <taxon>Cyanobacteriota</taxon>
        <taxon>Cyanophyceae</taxon>
        <taxon>Nostocales</taxon>
        <taxon>Nostocaceae</taxon>
        <taxon>Anabaena</taxon>
        <taxon>Anabaena azotica</taxon>
    </lineage>
</organism>
<protein>
    <submittedName>
        <fullName evidence="1">Uncharacterized protein</fullName>
    </submittedName>
</protein>
<dbReference type="Proteomes" id="UP000661112">
    <property type="component" value="Unassembled WGS sequence"/>
</dbReference>